<organism evidence="3 5">
    <name type="scientific">Methylobacterium phyllosphaerae</name>
    <dbReference type="NCBI Taxonomy" id="418223"/>
    <lineage>
        <taxon>Bacteria</taxon>
        <taxon>Pseudomonadati</taxon>
        <taxon>Pseudomonadota</taxon>
        <taxon>Alphaproteobacteria</taxon>
        <taxon>Hyphomicrobiales</taxon>
        <taxon>Methylobacteriaceae</taxon>
        <taxon>Methylobacterium</taxon>
    </lineage>
</organism>
<keyword evidence="1" id="KW-0732">Signal</keyword>
<reference evidence="3 5" key="2">
    <citation type="submission" date="2016-10" db="EMBL/GenBank/DDBJ databases">
        <authorList>
            <person name="Varghese N."/>
            <person name="Submissions S."/>
        </authorList>
    </citation>
    <scope>NUCLEOTIDE SEQUENCE [LARGE SCALE GENOMIC DNA]</scope>
    <source>
        <strain evidence="3 5">CBMB27</strain>
    </source>
</reference>
<proteinExistence type="predicted"/>
<dbReference type="InterPro" id="IPR031485">
    <property type="entry name" value="CBP_BcsS"/>
</dbReference>
<evidence type="ECO:0000313" key="3">
    <source>
        <dbReference type="EMBL" id="SFG96450.1"/>
    </source>
</evidence>
<sequence length="241" mass="25605">MQSYRTAPKIHTRRPTALIVLAGIVGFASTAHASEIDTLLFGSLDAGGDTFLTLGAKVGLTSLAQEGFVALATVGGGRRAESGADGPRARYTVAAAALAGHQWFFDWGVVAAYAGLETTSEMLIAGPTRDALPTRFGLRLHGEVWARPTAATLLQATAVAGSARDSLWARLAWGYRLWETYLGPEAALYTDATGYAKWSLGLHGTDFALGRYSLRASVGLQTESRRARACPYVTLSVWSPL</sequence>
<feature type="chain" id="PRO_5042155129" evidence="1">
    <location>
        <begin position="34"/>
        <end position="241"/>
    </location>
</feature>
<dbReference type="KEGG" id="mphy:MCBMB27_04923"/>
<evidence type="ECO:0000313" key="5">
    <source>
        <dbReference type="Proteomes" id="UP000199140"/>
    </source>
</evidence>
<evidence type="ECO:0000256" key="1">
    <source>
        <dbReference type="SAM" id="SignalP"/>
    </source>
</evidence>
<accession>A0AAE8HS52</accession>
<keyword evidence="4" id="KW-1185">Reference proteome</keyword>
<dbReference type="EMBL" id="CP015367">
    <property type="protein sequence ID" value="APT34214.1"/>
    <property type="molecule type" value="Genomic_DNA"/>
</dbReference>
<dbReference type="Pfam" id="PF17036">
    <property type="entry name" value="CBP_BcsS"/>
    <property type="match status" value="1"/>
</dbReference>
<name>A0AAE8HS52_9HYPH</name>
<gene>
    <name evidence="2" type="ORF">MCBMB27_04923</name>
    <name evidence="3" type="ORF">SAMN05192567_11124</name>
</gene>
<evidence type="ECO:0000313" key="2">
    <source>
        <dbReference type="EMBL" id="APT34214.1"/>
    </source>
</evidence>
<reference evidence="2 4" key="1">
    <citation type="submission" date="2016-04" db="EMBL/GenBank/DDBJ databases">
        <title>Complete genome sequencing and analysis of CBMB27, Methylobacterium phyllosphaerae isolated from leaf tissues of rice (Oryza sativa L.).</title>
        <authorList>
            <person name="Lee Y."/>
            <person name="Hwangbo K."/>
            <person name="Chung H."/>
            <person name="Yoo J."/>
            <person name="Kim K.Y."/>
            <person name="Sa T.M."/>
            <person name="Um Y."/>
            <person name="Madhaiyan M."/>
        </authorList>
    </citation>
    <scope>NUCLEOTIDE SEQUENCE [LARGE SCALE GENOMIC DNA]</scope>
    <source>
        <strain evidence="2 4">CBMB27</strain>
    </source>
</reference>
<dbReference type="Proteomes" id="UP000199140">
    <property type="component" value="Unassembled WGS sequence"/>
</dbReference>
<dbReference type="EMBL" id="FOPK01000011">
    <property type="protein sequence ID" value="SFG96450.1"/>
    <property type="molecule type" value="Genomic_DNA"/>
</dbReference>
<dbReference type="Proteomes" id="UP000185487">
    <property type="component" value="Chromosome"/>
</dbReference>
<feature type="signal peptide" evidence="1">
    <location>
        <begin position="1"/>
        <end position="33"/>
    </location>
</feature>
<evidence type="ECO:0000313" key="4">
    <source>
        <dbReference type="Proteomes" id="UP000185487"/>
    </source>
</evidence>
<protein>
    <submittedName>
        <fullName evidence="3">Cellulose biosynthesis protein BcsS</fullName>
    </submittedName>
</protein>
<dbReference type="AlphaFoldDB" id="A0AAE8HS52"/>